<dbReference type="AlphaFoldDB" id="A0A5E5ATC9"/>
<name>A0A5E5ATC9_9BURK</name>
<keyword evidence="1" id="KW-0732">Signal</keyword>
<dbReference type="Pfam" id="PF06551">
    <property type="entry name" value="DUF1120"/>
    <property type="match status" value="1"/>
</dbReference>
<evidence type="ECO:0000313" key="3">
    <source>
        <dbReference type="Proteomes" id="UP000335538"/>
    </source>
</evidence>
<accession>A0A5E5ATC9</accession>
<feature type="signal peptide" evidence="1">
    <location>
        <begin position="1"/>
        <end position="29"/>
    </location>
</feature>
<evidence type="ECO:0000313" key="2">
    <source>
        <dbReference type="EMBL" id="VVE75733.1"/>
    </source>
</evidence>
<dbReference type="RefSeq" id="WP_150808086.1">
    <property type="nucleotide sequence ID" value="NZ_CABPSR010000001.1"/>
</dbReference>
<protein>
    <recommendedName>
        <fullName evidence="4">DUF1120 domain-containing protein</fullName>
    </recommendedName>
</protein>
<proteinExistence type="predicted"/>
<feature type="chain" id="PRO_5023073653" description="DUF1120 domain-containing protein" evidence="1">
    <location>
        <begin position="30"/>
        <end position="245"/>
    </location>
</feature>
<dbReference type="EMBL" id="CABPSR010000001">
    <property type="protein sequence ID" value="VVE75733.1"/>
    <property type="molecule type" value="Genomic_DNA"/>
</dbReference>
<evidence type="ECO:0008006" key="4">
    <source>
        <dbReference type="Google" id="ProtNLM"/>
    </source>
</evidence>
<dbReference type="Proteomes" id="UP000335538">
    <property type="component" value="Unassembled WGS sequence"/>
</dbReference>
<gene>
    <name evidence="2" type="ORF">PSP31121_00586</name>
</gene>
<sequence length="245" mass="25556">MPQIEKMKKFLLSALTVGVLAGFGGHACAAEDRSDIKVGGHITPGACDIEISGGGMFDYGDMTVASLTAVNPDAQNKPTQLGKKSLDFTMSCDNKVRVAFTMVDARSGSHSSDTTGTTLFGTAPPSPNVRYKLGLGLADNKGKIGMYAVGFVDGLTVDGQDASIIVDDGTGVWKARPDVGPSGLFARDASRRLGALIDGDSITNGPSLGKEYAGKLSVDVVLTKLSALSKDFELDGLATMEIRYL</sequence>
<dbReference type="InterPro" id="IPR010546">
    <property type="entry name" value="DUF1120"/>
</dbReference>
<reference evidence="2 3" key="1">
    <citation type="submission" date="2019-08" db="EMBL/GenBank/DDBJ databases">
        <authorList>
            <person name="Peeters C."/>
        </authorList>
    </citation>
    <scope>NUCLEOTIDE SEQUENCE [LARGE SCALE GENOMIC DNA]</scope>
    <source>
        <strain evidence="2 3">LMG 31121</strain>
    </source>
</reference>
<organism evidence="2 3">
    <name type="scientific">Pandoraea sputorum</name>
    <dbReference type="NCBI Taxonomy" id="93222"/>
    <lineage>
        <taxon>Bacteria</taxon>
        <taxon>Pseudomonadati</taxon>
        <taxon>Pseudomonadota</taxon>
        <taxon>Betaproteobacteria</taxon>
        <taxon>Burkholderiales</taxon>
        <taxon>Burkholderiaceae</taxon>
        <taxon>Pandoraea</taxon>
    </lineage>
</organism>
<evidence type="ECO:0000256" key="1">
    <source>
        <dbReference type="SAM" id="SignalP"/>
    </source>
</evidence>